<dbReference type="SUPFAM" id="SSF52833">
    <property type="entry name" value="Thioredoxin-like"/>
    <property type="match status" value="1"/>
</dbReference>
<organism evidence="3 4">
    <name type="scientific">Bionectria ochroleuca</name>
    <name type="common">Gliocladium roseum</name>
    <dbReference type="NCBI Taxonomy" id="29856"/>
    <lineage>
        <taxon>Eukaryota</taxon>
        <taxon>Fungi</taxon>
        <taxon>Dikarya</taxon>
        <taxon>Ascomycota</taxon>
        <taxon>Pezizomycotina</taxon>
        <taxon>Sordariomycetes</taxon>
        <taxon>Hypocreomycetidae</taxon>
        <taxon>Hypocreales</taxon>
        <taxon>Bionectriaceae</taxon>
        <taxon>Clonostachys</taxon>
    </lineage>
</organism>
<comment type="caution">
    <text evidence="3">The sequence shown here is derived from an EMBL/GenBank/DDBJ whole genome shotgun (WGS) entry which is preliminary data.</text>
</comment>
<feature type="region of interest" description="Disordered" evidence="2">
    <location>
        <begin position="112"/>
        <end position="157"/>
    </location>
</feature>
<evidence type="ECO:0000313" key="3">
    <source>
        <dbReference type="EMBL" id="VUC20636.1"/>
    </source>
</evidence>
<feature type="compositionally biased region" description="Basic and acidic residues" evidence="2">
    <location>
        <begin position="112"/>
        <end position="123"/>
    </location>
</feature>
<reference evidence="3 4" key="1">
    <citation type="submission" date="2019-06" db="EMBL/GenBank/DDBJ databases">
        <authorList>
            <person name="Broberg M."/>
        </authorList>
    </citation>
    <scope>NUCLEOTIDE SEQUENCE [LARGE SCALE GENOMIC DNA]</scope>
</reference>
<feature type="compositionally biased region" description="Basic and acidic residues" evidence="2">
    <location>
        <begin position="134"/>
        <end position="157"/>
    </location>
</feature>
<evidence type="ECO:0008006" key="5">
    <source>
        <dbReference type="Google" id="ProtNLM"/>
    </source>
</evidence>
<dbReference type="PANTHER" id="PTHR36417">
    <property type="entry name" value="SELENOPROTEIN DOMAIN PROTEIN (AFU_ORTHOLOGUE AFUA_1G05220)"/>
    <property type="match status" value="1"/>
</dbReference>
<accession>A0ABY6TR00</accession>
<dbReference type="PANTHER" id="PTHR36417:SF2">
    <property type="entry name" value="SELENOPROTEIN DOMAIN PROTEIN (AFU_ORTHOLOGUE AFUA_1G05220)"/>
    <property type="match status" value="1"/>
</dbReference>
<gene>
    <name evidence="3" type="ORF">CLO192961_LOCUS27723</name>
</gene>
<dbReference type="EMBL" id="CABFNS010000186">
    <property type="protein sequence ID" value="VUC20636.1"/>
    <property type="molecule type" value="Genomic_DNA"/>
</dbReference>
<evidence type="ECO:0000313" key="4">
    <source>
        <dbReference type="Proteomes" id="UP000766486"/>
    </source>
</evidence>
<sequence length="157" mass="16827">MADTKAAPPTTEQSVPARLPRVTIEFCTQCKWLLRAAYPCATPPVQYAQELLSTFSLALGEVALQPSTGGTFIVAIHHGEAGERKVLWDRRADGGFPETKELKRRIRDVVEPGRDLGHVDRHGASKAATATKSPGEEGGTKEKGEGAGEGKACEDCQ</sequence>
<dbReference type="InterPro" id="IPR011893">
    <property type="entry name" value="Selenoprotein_Rdx-typ"/>
</dbReference>
<name>A0ABY6TR00_BIOOC</name>
<keyword evidence="1" id="KW-0676">Redox-active center</keyword>
<evidence type="ECO:0000256" key="2">
    <source>
        <dbReference type="SAM" id="MobiDB-lite"/>
    </source>
</evidence>
<dbReference type="InterPro" id="IPR036249">
    <property type="entry name" value="Thioredoxin-like_sf"/>
</dbReference>
<protein>
    <recommendedName>
        <fullName evidence="5">Selenoprotein W-like protein</fullName>
    </recommendedName>
</protein>
<dbReference type="Proteomes" id="UP000766486">
    <property type="component" value="Unassembled WGS sequence"/>
</dbReference>
<dbReference type="Pfam" id="PF10262">
    <property type="entry name" value="Rdx"/>
    <property type="match status" value="1"/>
</dbReference>
<dbReference type="Gene3D" id="3.40.30.10">
    <property type="entry name" value="Glutaredoxin"/>
    <property type="match status" value="1"/>
</dbReference>
<dbReference type="NCBIfam" id="TIGR02174">
    <property type="entry name" value="CXXU_selWTH"/>
    <property type="match status" value="1"/>
</dbReference>
<evidence type="ECO:0000256" key="1">
    <source>
        <dbReference type="ARBA" id="ARBA00023284"/>
    </source>
</evidence>
<proteinExistence type="predicted"/>
<keyword evidence="4" id="KW-1185">Reference proteome</keyword>